<dbReference type="EMBL" id="RQPJ01000021">
    <property type="protein sequence ID" value="RTE52246.1"/>
    <property type="molecule type" value="Genomic_DNA"/>
</dbReference>
<reference evidence="2 3" key="1">
    <citation type="submission" date="2018-11" db="EMBL/GenBank/DDBJ databases">
        <title>Arenibacter aquaticus sp.nov., a marine bacterium isolated from surface seawater in the South China Sea.</title>
        <authorList>
            <person name="Guo J."/>
            <person name="Sun J."/>
        </authorList>
    </citation>
    <scope>NUCLEOTIDE SEQUENCE [LARGE SCALE GENOMIC DNA]</scope>
    <source>
        <strain evidence="2 3">GUO666</strain>
    </source>
</reference>
<gene>
    <name evidence="2" type="ORF">EHW67_18860</name>
</gene>
<dbReference type="Gene3D" id="3.30.2010.10">
    <property type="entry name" value="Metalloproteases ('zincins'), catalytic domain"/>
    <property type="match status" value="1"/>
</dbReference>
<dbReference type="Pfam" id="PF01863">
    <property type="entry name" value="YgjP-like"/>
    <property type="match status" value="1"/>
</dbReference>
<keyword evidence="3" id="KW-1185">Reference proteome</keyword>
<dbReference type="AlphaFoldDB" id="A0A3S0IKI4"/>
<dbReference type="RefSeq" id="WP_126163931.1">
    <property type="nucleotide sequence ID" value="NZ_RQPJ01000021.1"/>
</dbReference>
<dbReference type="PANTHER" id="PTHR30399">
    <property type="entry name" value="UNCHARACTERIZED PROTEIN YGJP"/>
    <property type="match status" value="1"/>
</dbReference>
<evidence type="ECO:0000313" key="2">
    <source>
        <dbReference type="EMBL" id="RTE52246.1"/>
    </source>
</evidence>
<dbReference type="InterPro" id="IPR002725">
    <property type="entry name" value="YgjP-like_metallopeptidase"/>
</dbReference>
<evidence type="ECO:0000259" key="1">
    <source>
        <dbReference type="Pfam" id="PF01863"/>
    </source>
</evidence>
<organism evidence="2 3">
    <name type="scientific">Arenibacter aquaticus</name>
    <dbReference type="NCBI Taxonomy" id="2489054"/>
    <lineage>
        <taxon>Bacteria</taxon>
        <taxon>Pseudomonadati</taxon>
        <taxon>Bacteroidota</taxon>
        <taxon>Flavobacteriia</taxon>
        <taxon>Flavobacteriales</taxon>
        <taxon>Flavobacteriaceae</taxon>
        <taxon>Arenibacter</taxon>
    </lineage>
</organism>
<dbReference type="InterPro" id="IPR053136">
    <property type="entry name" value="UTP_pyrophosphatase-like"/>
</dbReference>
<proteinExistence type="predicted"/>
<dbReference type="Proteomes" id="UP000267585">
    <property type="component" value="Unassembled WGS sequence"/>
</dbReference>
<sequence>MELPDNYILIRKEVKHARLRVSEDGKVRIIAPPDFSEDDINSMLKKKNRWIDKNLKYFDGKSSIELKRNQLLLFGNRYAYFYDTTYSQKVTVDHEHKTINSKRDLLDPKVQEKWYRKVAKKHLTIRTNQLAENLNFKHNKLFIRESRTKWGNCSREKNISLNWKLIKAPEYVIDYIIIHELMHTVVMNHTHKFWTLMKSYYPNYKESIKWLEKYGNSL</sequence>
<dbReference type="CDD" id="cd07344">
    <property type="entry name" value="M48_yhfN_like"/>
    <property type="match status" value="1"/>
</dbReference>
<protein>
    <submittedName>
        <fullName evidence="2">M48 family peptidase</fullName>
    </submittedName>
</protein>
<feature type="domain" description="YgjP-like metallopeptidase" evidence="1">
    <location>
        <begin position="15"/>
        <end position="213"/>
    </location>
</feature>
<dbReference type="PANTHER" id="PTHR30399:SF1">
    <property type="entry name" value="UTP PYROPHOSPHATASE"/>
    <property type="match status" value="1"/>
</dbReference>
<accession>A0A3S0IKI4</accession>
<dbReference type="OrthoDB" id="9811177at2"/>
<comment type="caution">
    <text evidence="2">The sequence shown here is derived from an EMBL/GenBank/DDBJ whole genome shotgun (WGS) entry which is preliminary data.</text>
</comment>
<name>A0A3S0IKI4_9FLAO</name>
<evidence type="ECO:0000313" key="3">
    <source>
        <dbReference type="Proteomes" id="UP000267585"/>
    </source>
</evidence>